<dbReference type="FunFam" id="2.30.110.10:FF:000020">
    <property type="entry name" value="PNPO isoform 11"/>
    <property type="match status" value="1"/>
</dbReference>
<dbReference type="PROSITE" id="PS01064">
    <property type="entry name" value="PYRIDOX_OXIDASE"/>
    <property type="match status" value="1"/>
</dbReference>
<evidence type="ECO:0000256" key="9">
    <source>
        <dbReference type="ARBA" id="ARBA00022643"/>
    </source>
</evidence>
<evidence type="ECO:0000259" key="16">
    <source>
        <dbReference type="Pfam" id="PF01243"/>
    </source>
</evidence>
<accession>A0AAN4ZMQ5</accession>
<dbReference type="InterPro" id="IPR000659">
    <property type="entry name" value="Pyridox_Oxase"/>
</dbReference>
<keyword evidence="10" id="KW-0560">Oxidoreductase</keyword>
<evidence type="ECO:0000259" key="17">
    <source>
        <dbReference type="Pfam" id="PF10590"/>
    </source>
</evidence>
<dbReference type="GO" id="GO:0010181">
    <property type="term" value="F:FMN binding"/>
    <property type="evidence" value="ECO:0007669"/>
    <property type="project" value="InterPro"/>
</dbReference>
<sequence>SSLLPLTSRISTRSSFSCRAKNSTIFRPLSSRLLVVSQRMNTPMDIAAWRKAYNGYQQHLLEDSLPTKDPFKLFDVWFREVAVLKDEISYEEINAVSVSTVSAEGRPSSRMVLLKSYDDKGFTFFTHYDSRKGTQMAANPNAALLFYWPRFHRQVRVEGVVERIPDEQAVAYWNSRPISSRIGGKSSAQSTVIPNREHLERRKHELEKAVASQGETAASKPPTWGGVLLRPRYFEFWQGQSDRLHDRICFSTEKPPADSADFVRASDRPDWHVFRLSP</sequence>
<comment type="catalytic activity">
    <reaction evidence="13">
        <text>pyridoxine 5'-phosphate + O2 = pyridoxal 5'-phosphate + H2O2</text>
        <dbReference type="Rhea" id="RHEA:15149"/>
        <dbReference type="ChEBI" id="CHEBI:15379"/>
        <dbReference type="ChEBI" id="CHEBI:16240"/>
        <dbReference type="ChEBI" id="CHEBI:58589"/>
        <dbReference type="ChEBI" id="CHEBI:597326"/>
        <dbReference type="EC" id="1.4.3.5"/>
    </reaction>
    <physiologicalReaction direction="left-to-right" evidence="13">
        <dbReference type="Rhea" id="RHEA:15150"/>
    </physiologicalReaction>
</comment>
<feature type="non-terminal residue" evidence="18">
    <location>
        <position position="1"/>
    </location>
</feature>
<dbReference type="NCBIfam" id="TIGR00558">
    <property type="entry name" value="pdxH"/>
    <property type="match status" value="1"/>
</dbReference>
<feature type="domain" description="Pyridoxine 5'-phosphate oxidase dimerisation C-terminal" evidence="17">
    <location>
        <begin position="224"/>
        <end position="278"/>
    </location>
</feature>
<evidence type="ECO:0000256" key="2">
    <source>
        <dbReference type="ARBA" id="ARBA00003691"/>
    </source>
</evidence>
<dbReference type="InterPro" id="IPR012349">
    <property type="entry name" value="Split_barrel_FMN-bd"/>
</dbReference>
<evidence type="ECO:0000256" key="10">
    <source>
        <dbReference type="ARBA" id="ARBA00023002"/>
    </source>
</evidence>
<dbReference type="AlphaFoldDB" id="A0AAN4ZMQ5"/>
<gene>
    <name evidence="18" type="ORF">PMAYCL1PPCAC_11533</name>
</gene>
<evidence type="ECO:0000313" key="19">
    <source>
        <dbReference type="Proteomes" id="UP001328107"/>
    </source>
</evidence>
<evidence type="ECO:0000256" key="12">
    <source>
        <dbReference type="ARBA" id="ARBA00050530"/>
    </source>
</evidence>
<dbReference type="GO" id="GO:0008615">
    <property type="term" value="P:pyridoxine biosynthetic process"/>
    <property type="evidence" value="ECO:0007669"/>
    <property type="project" value="UniProtKB-KW"/>
</dbReference>
<dbReference type="SUPFAM" id="SSF50475">
    <property type="entry name" value="FMN-binding split barrel"/>
    <property type="match status" value="1"/>
</dbReference>
<evidence type="ECO:0000256" key="6">
    <source>
        <dbReference type="ARBA" id="ARBA00011738"/>
    </source>
</evidence>
<comment type="cofactor">
    <cofactor evidence="1">
        <name>FMN</name>
        <dbReference type="ChEBI" id="CHEBI:58210"/>
    </cofactor>
</comment>
<evidence type="ECO:0000256" key="7">
    <source>
        <dbReference type="ARBA" id="ARBA00012801"/>
    </source>
</evidence>
<dbReference type="Proteomes" id="UP001328107">
    <property type="component" value="Unassembled WGS sequence"/>
</dbReference>
<evidence type="ECO:0000256" key="8">
    <source>
        <dbReference type="ARBA" id="ARBA00022630"/>
    </source>
</evidence>
<comment type="catalytic activity">
    <reaction evidence="12">
        <text>pyridoxamine 5'-phosphate + O2 + H2O = pyridoxal 5'-phosphate + H2O2 + NH4(+)</text>
        <dbReference type="Rhea" id="RHEA:15817"/>
        <dbReference type="ChEBI" id="CHEBI:15377"/>
        <dbReference type="ChEBI" id="CHEBI:15379"/>
        <dbReference type="ChEBI" id="CHEBI:16240"/>
        <dbReference type="ChEBI" id="CHEBI:28938"/>
        <dbReference type="ChEBI" id="CHEBI:58451"/>
        <dbReference type="ChEBI" id="CHEBI:597326"/>
        <dbReference type="EC" id="1.4.3.5"/>
    </reaction>
    <physiologicalReaction direction="left-to-right" evidence="12">
        <dbReference type="Rhea" id="RHEA:15818"/>
    </physiologicalReaction>
</comment>
<name>A0AAN4ZMQ5_9BILA</name>
<comment type="pathway">
    <text evidence="4">Cofactor metabolism; pyridoxal 5'-phosphate salvage; pyridoxal 5'-phosphate from pyridoxine 5'-phosphate: step 1/1.</text>
</comment>
<dbReference type="HAMAP" id="MF_01629">
    <property type="entry name" value="PdxH"/>
    <property type="match status" value="1"/>
</dbReference>
<protein>
    <recommendedName>
        <fullName evidence="14">Pyridoxine-5'-phosphate oxidase</fullName>
        <ecNumber evidence="7">1.4.3.5</ecNumber>
    </recommendedName>
    <alternativeName>
        <fullName evidence="15">Pyridoxamine-phosphate oxidase</fullName>
    </alternativeName>
</protein>
<dbReference type="PANTHER" id="PTHR10851">
    <property type="entry name" value="PYRIDOXINE-5-PHOSPHATE OXIDASE"/>
    <property type="match status" value="1"/>
</dbReference>
<keyword evidence="8" id="KW-0285">Flavoprotein</keyword>
<evidence type="ECO:0000256" key="4">
    <source>
        <dbReference type="ARBA" id="ARBA00005037"/>
    </source>
</evidence>
<comment type="similarity">
    <text evidence="5">Belongs to the pyridoxamine 5'-phosphate oxidase family.</text>
</comment>
<evidence type="ECO:0000256" key="3">
    <source>
        <dbReference type="ARBA" id="ARBA00004738"/>
    </source>
</evidence>
<comment type="function">
    <text evidence="2">Catalyzes the oxidation of either pyridoxine 5'-phosphate (PNP) or pyridoxamine 5'-phosphate (PMP) into pyridoxal 5'-phosphate (PLP).</text>
</comment>
<comment type="caution">
    <text evidence="18">The sequence shown here is derived from an EMBL/GenBank/DDBJ whole genome shotgun (WGS) entry which is preliminary data.</text>
</comment>
<keyword evidence="11" id="KW-0664">Pyridoxine biosynthesis</keyword>
<dbReference type="InterPro" id="IPR019740">
    <property type="entry name" value="Pyridox_Oxase_CS"/>
</dbReference>
<feature type="domain" description="Pyridoxamine 5'-phosphate oxidase N-terminal" evidence="16">
    <location>
        <begin position="90"/>
        <end position="202"/>
    </location>
</feature>
<proteinExistence type="inferred from homology"/>
<evidence type="ECO:0000256" key="15">
    <source>
        <dbReference type="ARBA" id="ARBA00077914"/>
    </source>
</evidence>
<dbReference type="EC" id="1.4.3.5" evidence="7"/>
<dbReference type="PANTHER" id="PTHR10851:SF0">
    <property type="entry name" value="PYRIDOXINE-5'-PHOSPHATE OXIDASE"/>
    <property type="match status" value="1"/>
</dbReference>
<dbReference type="InterPro" id="IPR011576">
    <property type="entry name" value="Pyridox_Oxase_N"/>
</dbReference>
<comment type="subunit">
    <text evidence="6">Homodimer.</text>
</comment>
<evidence type="ECO:0000256" key="13">
    <source>
        <dbReference type="ARBA" id="ARBA00052947"/>
    </source>
</evidence>
<evidence type="ECO:0000256" key="1">
    <source>
        <dbReference type="ARBA" id="ARBA00001917"/>
    </source>
</evidence>
<keyword evidence="9" id="KW-0288">FMN</keyword>
<dbReference type="GO" id="GO:0004733">
    <property type="term" value="F:pyridoxamine phosphate oxidase activity"/>
    <property type="evidence" value="ECO:0007669"/>
    <property type="project" value="UniProtKB-EC"/>
</dbReference>
<evidence type="ECO:0000256" key="5">
    <source>
        <dbReference type="ARBA" id="ARBA00007301"/>
    </source>
</evidence>
<dbReference type="Gene3D" id="2.30.110.10">
    <property type="entry name" value="Electron Transport, Fmn-binding Protein, Chain A"/>
    <property type="match status" value="1"/>
</dbReference>
<dbReference type="Pfam" id="PF10590">
    <property type="entry name" value="PNP_phzG_C"/>
    <property type="match status" value="1"/>
</dbReference>
<organism evidence="18 19">
    <name type="scientific">Pristionchus mayeri</name>
    <dbReference type="NCBI Taxonomy" id="1317129"/>
    <lineage>
        <taxon>Eukaryota</taxon>
        <taxon>Metazoa</taxon>
        <taxon>Ecdysozoa</taxon>
        <taxon>Nematoda</taxon>
        <taxon>Chromadorea</taxon>
        <taxon>Rhabditida</taxon>
        <taxon>Rhabditina</taxon>
        <taxon>Diplogasteromorpha</taxon>
        <taxon>Diplogasteroidea</taxon>
        <taxon>Neodiplogasteridae</taxon>
        <taxon>Pristionchus</taxon>
    </lineage>
</organism>
<comment type="pathway">
    <text evidence="3">Cofactor metabolism; pyridoxal 5'-phosphate salvage; pyridoxal 5'-phosphate from pyridoxamine 5'-phosphate: step 1/1.</text>
</comment>
<evidence type="ECO:0000256" key="11">
    <source>
        <dbReference type="ARBA" id="ARBA00023096"/>
    </source>
</evidence>
<dbReference type="EMBL" id="BTRK01000003">
    <property type="protein sequence ID" value="GMR41338.1"/>
    <property type="molecule type" value="Genomic_DNA"/>
</dbReference>
<dbReference type="NCBIfam" id="NF004231">
    <property type="entry name" value="PRK05679.1"/>
    <property type="match status" value="1"/>
</dbReference>
<evidence type="ECO:0000313" key="18">
    <source>
        <dbReference type="EMBL" id="GMR41338.1"/>
    </source>
</evidence>
<dbReference type="Pfam" id="PF01243">
    <property type="entry name" value="PNPOx_N"/>
    <property type="match status" value="1"/>
</dbReference>
<reference evidence="19" key="1">
    <citation type="submission" date="2022-10" db="EMBL/GenBank/DDBJ databases">
        <title>Genome assembly of Pristionchus species.</title>
        <authorList>
            <person name="Yoshida K."/>
            <person name="Sommer R.J."/>
        </authorList>
    </citation>
    <scope>NUCLEOTIDE SEQUENCE [LARGE SCALE GENOMIC DNA]</scope>
    <source>
        <strain evidence="19">RS5460</strain>
    </source>
</reference>
<evidence type="ECO:0000256" key="14">
    <source>
        <dbReference type="ARBA" id="ARBA00073441"/>
    </source>
</evidence>
<keyword evidence="19" id="KW-1185">Reference proteome</keyword>
<dbReference type="InterPro" id="IPR019576">
    <property type="entry name" value="Pyridoxamine_oxidase_dimer_C"/>
</dbReference>